<dbReference type="SMART" id="SM00487">
    <property type="entry name" value="DEXDc"/>
    <property type="match status" value="1"/>
</dbReference>
<keyword evidence="4" id="KW-0347">Helicase</keyword>
<keyword evidence="14" id="KW-1185">Reference proteome</keyword>
<dbReference type="InterPro" id="IPR001650">
    <property type="entry name" value="Helicase_C-like"/>
</dbReference>
<dbReference type="PROSITE" id="PS00039">
    <property type="entry name" value="DEAD_ATP_HELICASE"/>
    <property type="match status" value="1"/>
</dbReference>
<dbReference type="GO" id="GO:0003724">
    <property type="term" value="F:RNA helicase activity"/>
    <property type="evidence" value="ECO:0007669"/>
    <property type="project" value="UniProtKB-EC"/>
</dbReference>
<dbReference type="Proteomes" id="UP001153076">
    <property type="component" value="Unassembled WGS sequence"/>
</dbReference>
<feature type="domain" description="Helicase ATP-binding" evidence="10">
    <location>
        <begin position="536"/>
        <end position="710"/>
    </location>
</feature>
<evidence type="ECO:0000256" key="5">
    <source>
        <dbReference type="ARBA" id="ARBA00022840"/>
    </source>
</evidence>
<feature type="domain" description="DEAD-box RNA helicase Q" evidence="12">
    <location>
        <begin position="505"/>
        <end position="533"/>
    </location>
</feature>
<evidence type="ECO:0000259" key="12">
    <source>
        <dbReference type="PROSITE" id="PS51195"/>
    </source>
</evidence>
<evidence type="ECO:0000256" key="6">
    <source>
        <dbReference type="ARBA" id="ARBA00022884"/>
    </source>
</evidence>
<dbReference type="Pfam" id="PF00270">
    <property type="entry name" value="DEAD"/>
    <property type="match status" value="1"/>
</dbReference>
<dbReference type="PROSITE" id="PS50020">
    <property type="entry name" value="WW_DOMAIN_2"/>
    <property type="match status" value="1"/>
</dbReference>
<proteinExistence type="predicted"/>
<keyword evidence="5" id="KW-0067">ATP-binding</keyword>
<dbReference type="OrthoDB" id="196131at2759"/>
<feature type="region of interest" description="Disordered" evidence="8">
    <location>
        <begin position="890"/>
        <end position="918"/>
    </location>
</feature>
<dbReference type="SUPFAM" id="SSF51045">
    <property type="entry name" value="WW domain"/>
    <property type="match status" value="1"/>
</dbReference>
<dbReference type="Pfam" id="PF00397">
    <property type="entry name" value="WW"/>
    <property type="match status" value="1"/>
</dbReference>
<evidence type="ECO:0000313" key="14">
    <source>
        <dbReference type="Proteomes" id="UP001153076"/>
    </source>
</evidence>
<comment type="caution">
    <text evidence="13">The sequence shown here is derived from an EMBL/GenBank/DDBJ whole genome shotgun (WGS) entry which is preliminary data.</text>
</comment>
<dbReference type="FunFam" id="3.40.50.300:FF:000079">
    <property type="entry name" value="probable ATP-dependent RNA helicase DDX17"/>
    <property type="match status" value="1"/>
</dbReference>
<dbReference type="PROSITE" id="PS51195">
    <property type="entry name" value="Q_MOTIF"/>
    <property type="match status" value="1"/>
</dbReference>
<dbReference type="PANTHER" id="PTHR47958">
    <property type="entry name" value="ATP-DEPENDENT RNA HELICASE DBP3"/>
    <property type="match status" value="1"/>
</dbReference>
<feature type="region of interest" description="Disordered" evidence="8">
    <location>
        <begin position="282"/>
        <end position="310"/>
    </location>
</feature>
<dbReference type="GO" id="GO:0016787">
    <property type="term" value="F:hydrolase activity"/>
    <property type="evidence" value="ECO:0007669"/>
    <property type="project" value="UniProtKB-KW"/>
</dbReference>
<dbReference type="Gene3D" id="2.20.70.10">
    <property type="match status" value="1"/>
</dbReference>
<keyword evidence="3" id="KW-0378">Hydrolase</keyword>
<evidence type="ECO:0000256" key="1">
    <source>
        <dbReference type="ARBA" id="ARBA00012552"/>
    </source>
</evidence>
<dbReference type="PROSITE" id="PS01159">
    <property type="entry name" value="WW_DOMAIN_1"/>
    <property type="match status" value="1"/>
</dbReference>
<keyword evidence="2" id="KW-0547">Nucleotide-binding</keyword>
<evidence type="ECO:0000259" key="9">
    <source>
        <dbReference type="PROSITE" id="PS50020"/>
    </source>
</evidence>
<feature type="compositionally biased region" description="Polar residues" evidence="8">
    <location>
        <begin position="235"/>
        <end position="248"/>
    </location>
</feature>
<dbReference type="SMART" id="SM00490">
    <property type="entry name" value="HELICc"/>
    <property type="match status" value="1"/>
</dbReference>
<feature type="short sequence motif" description="Q motif" evidence="7">
    <location>
        <begin position="505"/>
        <end position="533"/>
    </location>
</feature>
<feature type="domain" description="Helicase C-terminal" evidence="11">
    <location>
        <begin position="739"/>
        <end position="883"/>
    </location>
</feature>
<evidence type="ECO:0000256" key="2">
    <source>
        <dbReference type="ARBA" id="ARBA00022741"/>
    </source>
</evidence>
<feature type="compositionally biased region" description="Basic and acidic residues" evidence="8">
    <location>
        <begin position="995"/>
        <end position="1028"/>
    </location>
</feature>
<feature type="compositionally biased region" description="Polar residues" evidence="8">
    <location>
        <begin position="1"/>
        <end position="11"/>
    </location>
</feature>
<feature type="region of interest" description="Disordered" evidence="8">
    <location>
        <begin position="1"/>
        <end position="28"/>
    </location>
</feature>
<evidence type="ECO:0000256" key="8">
    <source>
        <dbReference type="SAM" id="MobiDB-lite"/>
    </source>
</evidence>
<dbReference type="PROSITE" id="PS51192">
    <property type="entry name" value="HELICASE_ATP_BIND_1"/>
    <property type="match status" value="1"/>
</dbReference>
<evidence type="ECO:0000256" key="7">
    <source>
        <dbReference type="PROSITE-ProRule" id="PRU00552"/>
    </source>
</evidence>
<dbReference type="AlphaFoldDB" id="A0A9Q1GQ38"/>
<dbReference type="InterPro" id="IPR011545">
    <property type="entry name" value="DEAD/DEAH_box_helicase_dom"/>
</dbReference>
<feature type="region of interest" description="Disordered" evidence="8">
    <location>
        <begin position="937"/>
        <end position="1184"/>
    </location>
</feature>
<dbReference type="InterPro" id="IPR036020">
    <property type="entry name" value="WW_dom_sf"/>
</dbReference>
<gene>
    <name evidence="13" type="ORF">Cgig2_020703</name>
</gene>
<dbReference type="SMART" id="SM00456">
    <property type="entry name" value="WW"/>
    <property type="match status" value="1"/>
</dbReference>
<dbReference type="SUPFAM" id="SSF52540">
    <property type="entry name" value="P-loop containing nucleoside triphosphate hydrolases"/>
    <property type="match status" value="1"/>
</dbReference>
<organism evidence="13 14">
    <name type="scientific">Carnegiea gigantea</name>
    <dbReference type="NCBI Taxonomy" id="171969"/>
    <lineage>
        <taxon>Eukaryota</taxon>
        <taxon>Viridiplantae</taxon>
        <taxon>Streptophyta</taxon>
        <taxon>Embryophyta</taxon>
        <taxon>Tracheophyta</taxon>
        <taxon>Spermatophyta</taxon>
        <taxon>Magnoliopsida</taxon>
        <taxon>eudicotyledons</taxon>
        <taxon>Gunneridae</taxon>
        <taxon>Pentapetalae</taxon>
        <taxon>Caryophyllales</taxon>
        <taxon>Cactineae</taxon>
        <taxon>Cactaceae</taxon>
        <taxon>Cactoideae</taxon>
        <taxon>Echinocereeae</taxon>
        <taxon>Carnegiea</taxon>
    </lineage>
</organism>
<dbReference type="Pfam" id="PF00271">
    <property type="entry name" value="Helicase_C"/>
    <property type="match status" value="1"/>
</dbReference>
<dbReference type="PROSITE" id="PS51194">
    <property type="entry name" value="HELICASE_CTER"/>
    <property type="match status" value="1"/>
</dbReference>
<dbReference type="Gene3D" id="3.40.50.300">
    <property type="entry name" value="P-loop containing nucleotide triphosphate hydrolases"/>
    <property type="match status" value="2"/>
</dbReference>
<dbReference type="GO" id="GO:0005524">
    <property type="term" value="F:ATP binding"/>
    <property type="evidence" value="ECO:0007669"/>
    <property type="project" value="UniProtKB-KW"/>
</dbReference>
<dbReference type="EC" id="3.6.4.13" evidence="1"/>
<dbReference type="FunFam" id="3.40.50.300:FF:000008">
    <property type="entry name" value="ATP-dependent RNA helicase RhlB"/>
    <property type="match status" value="1"/>
</dbReference>
<evidence type="ECO:0000256" key="4">
    <source>
        <dbReference type="ARBA" id="ARBA00022806"/>
    </source>
</evidence>
<dbReference type="InterPro" id="IPR027417">
    <property type="entry name" value="P-loop_NTPase"/>
</dbReference>
<feature type="domain" description="WW" evidence="9">
    <location>
        <begin position="20"/>
        <end position="54"/>
    </location>
</feature>
<accession>A0A9Q1GQ38</accession>
<keyword evidence="6" id="KW-0694">RNA-binding</keyword>
<evidence type="ECO:0000259" key="10">
    <source>
        <dbReference type="PROSITE" id="PS51192"/>
    </source>
</evidence>
<evidence type="ECO:0000313" key="13">
    <source>
        <dbReference type="EMBL" id="KAJ8424078.1"/>
    </source>
</evidence>
<evidence type="ECO:0000256" key="3">
    <source>
        <dbReference type="ARBA" id="ARBA00022801"/>
    </source>
</evidence>
<feature type="compositionally biased region" description="Gly residues" evidence="8">
    <location>
        <begin position="981"/>
        <end position="992"/>
    </location>
</feature>
<feature type="compositionally biased region" description="Gly residues" evidence="8">
    <location>
        <begin position="937"/>
        <end position="958"/>
    </location>
</feature>
<dbReference type="EMBL" id="JAKOGI010001782">
    <property type="protein sequence ID" value="KAJ8424078.1"/>
    <property type="molecule type" value="Genomic_DNA"/>
</dbReference>
<dbReference type="CDD" id="cd00201">
    <property type="entry name" value="WW"/>
    <property type="match status" value="1"/>
</dbReference>
<dbReference type="GO" id="GO:0003723">
    <property type="term" value="F:RNA binding"/>
    <property type="evidence" value="ECO:0007669"/>
    <property type="project" value="UniProtKB-KW"/>
</dbReference>
<dbReference type="CDD" id="cd18787">
    <property type="entry name" value="SF2_C_DEAD"/>
    <property type="match status" value="1"/>
</dbReference>
<feature type="region of interest" description="Disordered" evidence="8">
    <location>
        <begin position="233"/>
        <end position="262"/>
    </location>
</feature>
<dbReference type="InterPro" id="IPR014014">
    <property type="entry name" value="RNA_helicase_DEAD_Q_motif"/>
</dbReference>
<sequence>MASAEAASNDTGPRYAPDDPTLPKPWKGLIDGSTGVTYYWNPETNVTQYEKPAIVPPPLQSGLPPGDITSQSAPQQAMQHGQIVQVSQYQQQYMNQLSQQQGQLQGVLAGQVAQQQPAQLPPTGQQGSQMGTFQQHYANFWQGMPQGGSQMAQPSVQLPQMMQQPYGAQMLQPTCQQMLPQQVSQMVQQPIQHTPMAGQQTSQPQVTQTGQSQGHHFVPQQIPYGAYQQPMLPRGQQNAQPHSQQMPQGPTFLHQHENTNRFPPRDDSEFCKIKQTEFSMPQVGQSGRAVGQSGRAIGQSPPSMNAPNHALQAAPISGQSQCFGSSIRMHQPTSSVQLQESGNDVIHSQHGSAYQNQMGQSTMHPQQHGLPALGSKMGYDDNQQVRAGQGYHFNANNEAPAMAPQHPKLAALPTARNQQDMLLGGFSPQKAPPTRDNSLNTVASHGVHSMFNHANGDLPMPNHAMSRPPPVIPGAADVMNMSSAEAYRQQHEVTATGENVPAPFMTFEATGFPSEILREMHSAGFSSPTPIQAQTWPIALQGRDIVAIAKTGSGKTLGYLIPAFMHLRRWHNNPRHGPTVLVLAPTRELATQIQDEAIKFGRSSRLSCTCLYGGAPKGPQLEELRRGADIVVATPGRLNDILETRNIDVRQVSLLVLDEADRMLDMGFEPQIRKIVNEIPPHRQTLMYTATWPKEVRKIASDLLNNPVQVNIGNADELVANKSITQYVEVVPQMAKQRRLEQILRAQERGSKVIIFCSTKKLCDELTRSLRRFFPAAAIHGDKSQGERDYVLNQFRSGKSPILVATDVAARGLDIKDIRVVINYDFPTGVEDYVHRIGRTGRAGATGVAYTFFCEQDWKHAGDLVKVLEGANQPVPPEVREIAMRGGPAFGKDRSGGASRFDAGPNVGTGRWDEGGRGGMIRDGGFGGHGGMRDGGFGGRGGFGSRGGPMRDGGFGGRGMRDGAMSSRGGRSDFMGRGNRGRGGFGGPGGSYAGRSRDDYSSHERFSRDGFGRSRGRGRFDNRRDGGGRSRGRSQSPSPEKVRTWGYSRSSSRSHSRSRSRSWSRSPCRRYSHSRSHSPRRSYSRSPSHSRSRSRSYDRYKRADRRGFEQGDPQPEKQSEMESFEQKDATASTFATPAEPQLLPMGAGENSSAILRGDTDAKTEDCIQPDPVSSVAVDESAGGQ</sequence>
<feature type="compositionally biased region" description="Basic and acidic residues" evidence="8">
    <location>
        <begin position="1095"/>
        <end position="1128"/>
    </location>
</feature>
<evidence type="ECO:0000259" key="11">
    <source>
        <dbReference type="PROSITE" id="PS51194"/>
    </source>
</evidence>
<dbReference type="InterPro" id="IPR001202">
    <property type="entry name" value="WW_dom"/>
</dbReference>
<dbReference type="InterPro" id="IPR014001">
    <property type="entry name" value="Helicase_ATP-bd"/>
</dbReference>
<dbReference type="InterPro" id="IPR000629">
    <property type="entry name" value="RNA-helicase_DEAD-box_CS"/>
</dbReference>
<name>A0A9Q1GQ38_9CARY</name>
<reference evidence="13" key="1">
    <citation type="submission" date="2022-04" db="EMBL/GenBank/DDBJ databases">
        <title>Carnegiea gigantea Genome sequencing and assembly v2.</title>
        <authorList>
            <person name="Copetti D."/>
            <person name="Sanderson M.J."/>
            <person name="Burquez A."/>
            <person name="Wojciechowski M.F."/>
        </authorList>
    </citation>
    <scope>NUCLEOTIDE SEQUENCE</scope>
    <source>
        <strain evidence="13">SGP5-SGP5p</strain>
        <tissue evidence="13">Aerial part</tissue>
    </source>
</reference>
<protein>
    <recommendedName>
        <fullName evidence="1">RNA helicase</fullName>
        <ecNumber evidence="1">3.6.4.13</ecNumber>
    </recommendedName>
</protein>
<feature type="compositionally biased region" description="Basic residues" evidence="8">
    <location>
        <begin position="1052"/>
        <end position="1094"/>
    </location>
</feature>